<name>A0ABN3ES13_9ACTN</name>
<sequence length="179" mass="18246">MRAQRAGLWQGRTRTARIVRAGALLAVTALVTTGCSEGDHKPVPAREVHESSAPGQLSIKTGSTEDMPAITITGATVHPGANGEGELAMVVRDDSTIAEHLVMVSSTAMGRAVLKQPGGAGTVPPVGVALSPGKPAAFGTADGYHVVLQNLNIPSGAKELPVSVLFARLGLVQMKAVVG</sequence>
<evidence type="ECO:0000256" key="1">
    <source>
        <dbReference type="SAM" id="MobiDB-lite"/>
    </source>
</evidence>
<evidence type="ECO:0000313" key="2">
    <source>
        <dbReference type="EMBL" id="GAA2269179.1"/>
    </source>
</evidence>
<dbReference type="PROSITE" id="PS51257">
    <property type="entry name" value="PROKAR_LIPOPROTEIN"/>
    <property type="match status" value="1"/>
</dbReference>
<keyword evidence="3" id="KW-1185">Reference proteome</keyword>
<reference evidence="2 3" key="1">
    <citation type="journal article" date="2019" name="Int. J. Syst. Evol. Microbiol.">
        <title>The Global Catalogue of Microorganisms (GCM) 10K type strain sequencing project: providing services to taxonomists for standard genome sequencing and annotation.</title>
        <authorList>
            <consortium name="The Broad Institute Genomics Platform"/>
            <consortium name="The Broad Institute Genome Sequencing Center for Infectious Disease"/>
            <person name="Wu L."/>
            <person name="Ma J."/>
        </authorList>
    </citation>
    <scope>NUCLEOTIDE SEQUENCE [LARGE SCALE GENOMIC DNA]</scope>
    <source>
        <strain evidence="2 3">JCM 7356</strain>
    </source>
</reference>
<gene>
    <name evidence="2" type="ORF">GCM10010430_63300</name>
</gene>
<evidence type="ECO:0000313" key="3">
    <source>
        <dbReference type="Proteomes" id="UP001500305"/>
    </source>
</evidence>
<evidence type="ECO:0008006" key="4">
    <source>
        <dbReference type="Google" id="ProtNLM"/>
    </source>
</evidence>
<accession>A0ABN3ES13</accession>
<proteinExistence type="predicted"/>
<feature type="region of interest" description="Disordered" evidence="1">
    <location>
        <begin position="36"/>
        <end position="62"/>
    </location>
</feature>
<feature type="compositionally biased region" description="Basic and acidic residues" evidence="1">
    <location>
        <begin position="37"/>
        <end position="50"/>
    </location>
</feature>
<dbReference type="EMBL" id="BAAATR010000038">
    <property type="protein sequence ID" value="GAA2269179.1"/>
    <property type="molecule type" value="Genomic_DNA"/>
</dbReference>
<protein>
    <recommendedName>
        <fullName evidence="4">Lipoprotein</fullName>
    </recommendedName>
</protein>
<feature type="compositionally biased region" description="Polar residues" evidence="1">
    <location>
        <begin position="53"/>
        <end position="62"/>
    </location>
</feature>
<comment type="caution">
    <text evidence="2">The sequence shown here is derived from an EMBL/GenBank/DDBJ whole genome shotgun (WGS) entry which is preliminary data.</text>
</comment>
<dbReference type="RefSeq" id="WP_344639971.1">
    <property type="nucleotide sequence ID" value="NZ_BAAATR010000038.1"/>
</dbReference>
<organism evidence="2 3">
    <name type="scientific">Kitasatospora cystarginea</name>
    <dbReference type="NCBI Taxonomy" id="58350"/>
    <lineage>
        <taxon>Bacteria</taxon>
        <taxon>Bacillati</taxon>
        <taxon>Actinomycetota</taxon>
        <taxon>Actinomycetes</taxon>
        <taxon>Kitasatosporales</taxon>
        <taxon>Streptomycetaceae</taxon>
        <taxon>Kitasatospora</taxon>
    </lineage>
</organism>
<dbReference type="Proteomes" id="UP001500305">
    <property type="component" value="Unassembled WGS sequence"/>
</dbReference>